<evidence type="ECO:0000256" key="3">
    <source>
        <dbReference type="SAM" id="Phobius"/>
    </source>
</evidence>
<dbReference type="InterPro" id="IPR013538">
    <property type="entry name" value="ASHA1/2-like_C"/>
</dbReference>
<organism evidence="5 6">
    <name type="scientific">Brassica oleracea var. oleracea</name>
    <dbReference type="NCBI Taxonomy" id="109376"/>
    <lineage>
        <taxon>Eukaryota</taxon>
        <taxon>Viridiplantae</taxon>
        <taxon>Streptophyta</taxon>
        <taxon>Embryophyta</taxon>
        <taxon>Tracheophyta</taxon>
        <taxon>Spermatophyta</taxon>
        <taxon>Magnoliopsida</taxon>
        <taxon>eudicotyledons</taxon>
        <taxon>Gunneridae</taxon>
        <taxon>Pentapetalae</taxon>
        <taxon>rosids</taxon>
        <taxon>malvids</taxon>
        <taxon>Brassicales</taxon>
        <taxon>Brassicaceae</taxon>
        <taxon>Brassiceae</taxon>
        <taxon>Brassica</taxon>
    </lineage>
</organism>
<proteinExistence type="inferred from homology"/>
<feature type="region of interest" description="Disordered" evidence="2">
    <location>
        <begin position="30"/>
        <end position="55"/>
    </location>
</feature>
<dbReference type="eggNOG" id="KOG2936">
    <property type="taxonomic scope" value="Eukaryota"/>
</dbReference>
<dbReference type="STRING" id="109376.A0A0D3AEC8"/>
<dbReference type="EnsemblPlants" id="Bo1g139640.1">
    <property type="protein sequence ID" value="Bo1g139640.1"/>
    <property type="gene ID" value="Bo1g139640"/>
</dbReference>
<reference evidence="5 6" key="1">
    <citation type="journal article" date="2014" name="Genome Biol.">
        <title>Transcriptome and methylome profiling reveals relics of genome dominance in the mesopolyploid Brassica oleracea.</title>
        <authorList>
            <person name="Parkin I.A."/>
            <person name="Koh C."/>
            <person name="Tang H."/>
            <person name="Robinson S.J."/>
            <person name="Kagale S."/>
            <person name="Clarke W.E."/>
            <person name="Town C.D."/>
            <person name="Nixon J."/>
            <person name="Krishnakumar V."/>
            <person name="Bidwell S.L."/>
            <person name="Denoeud F."/>
            <person name="Belcram H."/>
            <person name="Links M.G."/>
            <person name="Just J."/>
            <person name="Clarke C."/>
            <person name="Bender T."/>
            <person name="Huebert T."/>
            <person name="Mason A.S."/>
            <person name="Pires J.C."/>
            <person name="Barker G."/>
            <person name="Moore J."/>
            <person name="Walley P.G."/>
            <person name="Manoli S."/>
            <person name="Batley J."/>
            <person name="Edwards D."/>
            <person name="Nelson M.N."/>
            <person name="Wang X."/>
            <person name="Paterson A.H."/>
            <person name="King G."/>
            <person name="Bancroft I."/>
            <person name="Chalhoub B."/>
            <person name="Sharpe A.G."/>
        </authorList>
    </citation>
    <scope>NUCLEOTIDE SEQUENCE</scope>
    <source>
        <strain evidence="5 6">cv. TO1000</strain>
    </source>
</reference>
<dbReference type="Gene3D" id="3.30.530.20">
    <property type="match status" value="1"/>
</dbReference>
<dbReference type="SUPFAM" id="SSF55961">
    <property type="entry name" value="Bet v1-like"/>
    <property type="match status" value="1"/>
</dbReference>
<dbReference type="HOGENOM" id="CLU_1339579_0_0_1"/>
<evidence type="ECO:0000259" key="4">
    <source>
        <dbReference type="Pfam" id="PF08327"/>
    </source>
</evidence>
<accession>A0A0D3AEC8</accession>
<feature type="compositionally biased region" description="Basic and acidic residues" evidence="2">
    <location>
        <begin position="30"/>
        <end position="43"/>
    </location>
</feature>
<keyword evidence="6" id="KW-1185">Reference proteome</keyword>
<keyword evidence="3" id="KW-0812">Transmembrane</keyword>
<keyword evidence="3" id="KW-0472">Membrane</keyword>
<comment type="similarity">
    <text evidence="1">Belongs to the AHA1 family.</text>
</comment>
<feature type="domain" description="Activator of Hsp90 ATPase homologue 1/2-like C-terminal" evidence="4">
    <location>
        <begin position="70"/>
        <end position="164"/>
    </location>
</feature>
<dbReference type="AlphaFoldDB" id="A0A0D3AEC8"/>
<dbReference type="InterPro" id="IPR023393">
    <property type="entry name" value="START-like_dom_sf"/>
</dbReference>
<reference evidence="5" key="2">
    <citation type="submission" date="2015-03" db="UniProtKB">
        <authorList>
            <consortium name="EnsemblPlants"/>
        </authorList>
    </citation>
    <scope>IDENTIFICATION</scope>
</reference>
<keyword evidence="3" id="KW-1133">Transmembrane helix</keyword>
<dbReference type="Proteomes" id="UP000032141">
    <property type="component" value="Chromosome C1"/>
</dbReference>
<feature type="transmembrane region" description="Helical" evidence="3">
    <location>
        <begin position="168"/>
        <end position="187"/>
    </location>
</feature>
<evidence type="ECO:0000256" key="2">
    <source>
        <dbReference type="SAM" id="MobiDB-lite"/>
    </source>
</evidence>
<evidence type="ECO:0000313" key="5">
    <source>
        <dbReference type="EnsemblPlants" id="Bo1g139640.1"/>
    </source>
</evidence>
<dbReference type="Gramene" id="Bo1g139640.1">
    <property type="protein sequence ID" value="Bo1g139640.1"/>
    <property type="gene ID" value="Bo1g139640"/>
</dbReference>
<name>A0A0D3AEC8_BRAOL</name>
<protein>
    <recommendedName>
        <fullName evidence="4">Activator of Hsp90 ATPase homologue 1/2-like C-terminal domain-containing protein</fullName>
    </recommendedName>
</protein>
<dbReference type="CDD" id="cd08892">
    <property type="entry name" value="SRPBCC_Aha1"/>
    <property type="match status" value="1"/>
</dbReference>
<evidence type="ECO:0000256" key="1">
    <source>
        <dbReference type="ARBA" id="ARBA00006817"/>
    </source>
</evidence>
<evidence type="ECO:0000313" key="6">
    <source>
        <dbReference type="Proteomes" id="UP000032141"/>
    </source>
</evidence>
<dbReference type="Pfam" id="PF08327">
    <property type="entry name" value="AHSA1"/>
    <property type="match status" value="1"/>
</dbReference>
<sequence length="237" mass="26582">MVTKGKVVVHEKVRVYVEAMAKEGPCRDELESKKVAPKGKEKPSGLPVVSDAKESKVVKEKKGNTKEGAKDLYEILMDENRWKGFTQSNAKISRDVTGEISVFDGSVTGMNVELEEGKLIVQKWRFGSWPDGLDSTVRITFEEPEPGVTIVNLTHTDIPEEDSICCAFGAYLFVHALVFFFFVKQIYLRVIRSILAPLMLSDGFPLTYGNATVVENTERGWRDLIFHMIRAVFGFGI</sequence>
<dbReference type="OMA" id="PEEDSIC"/>